<keyword evidence="2" id="KW-0805">Transcription regulation</keyword>
<dbReference type="FunFam" id="1.10.10.10:FF:000001">
    <property type="entry name" value="LysR family transcriptional regulator"/>
    <property type="match status" value="1"/>
</dbReference>
<organism evidence="6 7">
    <name type="scientific">Sphingomonas ursincola</name>
    <dbReference type="NCBI Taxonomy" id="56361"/>
    <lineage>
        <taxon>Bacteria</taxon>
        <taxon>Pseudomonadati</taxon>
        <taxon>Pseudomonadota</taxon>
        <taxon>Alphaproteobacteria</taxon>
        <taxon>Sphingomonadales</taxon>
        <taxon>Sphingomonadaceae</taxon>
        <taxon>Sphingomonas</taxon>
    </lineage>
</organism>
<dbReference type="EMBL" id="VDES01000001">
    <property type="protein sequence ID" value="MBA1372919.1"/>
    <property type="molecule type" value="Genomic_DNA"/>
</dbReference>
<dbReference type="AlphaFoldDB" id="A0A7V8RAK9"/>
<evidence type="ECO:0000256" key="2">
    <source>
        <dbReference type="ARBA" id="ARBA00023015"/>
    </source>
</evidence>
<keyword evidence="3" id="KW-0238">DNA-binding</keyword>
<dbReference type="PRINTS" id="PR00039">
    <property type="entry name" value="HTHLYSR"/>
</dbReference>
<dbReference type="PROSITE" id="PS50931">
    <property type="entry name" value="HTH_LYSR"/>
    <property type="match status" value="1"/>
</dbReference>
<accession>A0A7V8RAK9</accession>
<dbReference type="GO" id="GO:0003677">
    <property type="term" value="F:DNA binding"/>
    <property type="evidence" value="ECO:0007669"/>
    <property type="project" value="UniProtKB-KW"/>
</dbReference>
<dbReference type="PANTHER" id="PTHR30537">
    <property type="entry name" value="HTH-TYPE TRANSCRIPTIONAL REGULATOR"/>
    <property type="match status" value="1"/>
</dbReference>
<dbReference type="Pfam" id="PF03466">
    <property type="entry name" value="LysR_substrate"/>
    <property type="match status" value="1"/>
</dbReference>
<dbReference type="SUPFAM" id="SSF46785">
    <property type="entry name" value="Winged helix' DNA-binding domain"/>
    <property type="match status" value="1"/>
</dbReference>
<proteinExistence type="inferred from homology"/>
<dbReference type="InterPro" id="IPR036390">
    <property type="entry name" value="WH_DNA-bd_sf"/>
</dbReference>
<dbReference type="InterPro" id="IPR058163">
    <property type="entry name" value="LysR-type_TF_proteobact-type"/>
</dbReference>
<comment type="similarity">
    <text evidence="1">Belongs to the LysR transcriptional regulatory family.</text>
</comment>
<sequence length="297" mass="32034">MDRLQAMRHFVTVVDCGSFSAAARQLRIGQPALSKSVALLEDRLGIRLIVRSTRSHSLTEAGQRFYDGARLALDEADAAEAAARDEAGSLSGSLRIAAPPVYASQVMIPLLPAFHALHPDIRIELILDDRRIDLVEEGVDLALRTGVLGDSSLLARRIDSASRMLVATPGYLAAHGMPGHPTDLVRHRIISFTSFDNREAWTFEKVGERCSAYPADPILRVNSAEGLRAAVLAGMGIAMVTNRMVGASLAMGELVPLLPGWTLGGNDIWVIFPEGRRVRPRARLFADWLAGAVAGLG</sequence>
<dbReference type="Gene3D" id="3.40.190.290">
    <property type="match status" value="1"/>
</dbReference>
<evidence type="ECO:0000313" key="7">
    <source>
        <dbReference type="Proteomes" id="UP000589292"/>
    </source>
</evidence>
<gene>
    <name evidence="6" type="ORF">FG486_01095</name>
</gene>
<dbReference type="PANTHER" id="PTHR30537:SF5">
    <property type="entry name" value="HTH-TYPE TRANSCRIPTIONAL ACTIVATOR TTDR-RELATED"/>
    <property type="match status" value="1"/>
</dbReference>
<dbReference type="Pfam" id="PF00126">
    <property type="entry name" value="HTH_1"/>
    <property type="match status" value="1"/>
</dbReference>
<dbReference type="InterPro" id="IPR000847">
    <property type="entry name" value="LysR_HTH_N"/>
</dbReference>
<dbReference type="Gene3D" id="1.10.10.10">
    <property type="entry name" value="Winged helix-like DNA-binding domain superfamily/Winged helix DNA-binding domain"/>
    <property type="match status" value="1"/>
</dbReference>
<dbReference type="RefSeq" id="WP_181266115.1">
    <property type="nucleotide sequence ID" value="NZ_BAAAGB010000002.1"/>
</dbReference>
<evidence type="ECO:0000313" key="6">
    <source>
        <dbReference type="EMBL" id="MBA1372919.1"/>
    </source>
</evidence>
<dbReference type="GO" id="GO:0003700">
    <property type="term" value="F:DNA-binding transcription factor activity"/>
    <property type="evidence" value="ECO:0007669"/>
    <property type="project" value="InterPro"/>
</dbReference>
<dbReference type="Proteomes" id="UP000589292">
    <property type="component" value="Unassembled WGS sequence"/>
</dbReference>
<name>A0A7V8RAK9_9SPHN</name>
<dbReference type="SUPFAM" id="SSF53850">
    <property type="entry name" value="Periplasmic binding protein-like II"/>
    <property type="match status" value="1"/>
</dbReference>
<evidence type="ECO:0000256" key="3">
    <source>
        <dbReference type="ARBA" id="ARBA00023125"/>
    </source>
</evidence>
<evidence type="ECO:0000256" key="4">
    <source>
        <dbReference type="ARBA" id="ARBA00023163"/>
    </source>
</evidence>
<dbReference type="CDD" id="cd08422">
    <property type="entry name" value="PBP2_CrgA_like"/>
    <property type="match status" value="1"/>
</dbReference>
<evidence type="ECO:0000256" key="1">
    <source>
        <dbReference type="ARBA" id="ARBA00009437"/>
    </source>
</evidence>
<protein>
    <submittedName>
        <fullName evidence="6">LysR family transcriptional regulator</fullName>
    </submittedName>
</protein>
<dbReference type="InterPro" id="IPR036388">
    <property type="entry name" value="WH-like_DNA-bd_sf"/>
</dbReference>
<evidence type="ECO:0000259" key="5">
    <source>
        <dbReference type="PROSITE" id="PS50931"/>
    </source>
</evidence>
<feature type="domain" description="HTH lysR-type" evidence="5">
    <location>
        <begin position="1"/>
        <end position="59"/>
    </location>
</feature>
<reference evidence="6 7" key="1">
    <citation type="journal article" date="1994" name="Int. J. Syst. Bacteriol.">
        <title>Phylogenetic positions of novel aerobic, bacteriochlorophyll a-containing bacteria and description of Roseococcus thiosulfatophilus gen. nov., sp. nov., Erythromicrobium ramosum gen. nov., sp. nov., and Erythrobacter litoralis sp. nov.</title>
        <authorList>
            <person name="Yurkov V."/>
            <person name="Stackebrandt E."/>
            <person name="Holmes A."/>
            <person name="Fuerst J.A."/>
            <person name="Hugenholtz P."/>
            <person name="Golecki J."/>
            <person name="Gad'on N."/>
            <person name="Gorlenko V.M."/>
            <person name="Kompantseva E.I."/>
            <person name="Drews G."/>
        </authorList>
    </citation>
    <scope>NUCLEOTIDE SEQUENCE [LARGE SCALE GENOMIC DNA]</scope>
    <source>
        <strain evidence="6 7">KR-99</strain>
    </source>
</reference>
<keyword evidence="7" id="KW-1185">Reference proteome</keyword>
<keyword evidence="4" id="KW-0804">Transcription</keyword>
<dbReference type="InterPro" id="IPR005119">
    <property type="entry name" value="LysR_subst-bd"/>
</dbReference>
<comment type="caution">
    <text evidence="6">The sequence shown here is derived from an EMBL/GenBank/DDBJ whole genome shotgun (WGS) entry which is preliminary data.</text>
</comment>